<keyword evidence="7 8" id="KW-0472">Membrane</keyword>
<dbReference type="InterPro" id="IPR035906">
    <property type="entry name" value="MetI-like_sf"/>
</dbReference>
<name>A0ABN2CR37_9ACTN</name>
<feature type="transmembrane region" description="Helical" evidence="8">
    <location>
        <begin position="114"/>
        <end position="137"/>
    </location>
</feature>
<reference evidence="10 11" key="1">
    <citation type="journal article" date="2019" name="Int. J. Syst. Evol. Microbiol.">
        <title>The Global Catalogue of Microorganisms (GCM) 10K type strain sequencing project: providing services to taxonomists for standard genome sequencing and annotation.</title>
        <authorList>
            <consortium name="The Broad Institute Genomics Platform"/>
            <consortium name="The Broad Institute Genome Sequencing Center for Infectious Disease"/>
            <person name="Wu L."/>
            <person name="Ma J."/>
        </authorList>
    </citation>
    <scope>NUCLEOTIDE SEQUENCE [LARGE SCALE GENOMIC DNA]</scope>
    <source>
        <strain evidence="10 11">JCM 15933</strain>
    </source>
</reference>
<dbReference type="SUPFAM" id="SSF161098">
    <property type="entry name" value="MetI-like"/>
    <property type="match status" value="2"/>
</dbReference>
<dbReference type="Pfam" id="PF00528">
    <property type="entry name" value="BPD_transp_1"/>
    <property type="match status" value="2"/>
</dbReference>
<dbReference type="InterPro" id="IPR000515">
    <property type="entry name" value="MetI-like"/>
</dbReference>
<feature type="transmembrane region" description="Helical" evidence="8">
    <location>
        <begin position="157"/>
        <end position="189"/>
    </location>
</feature>
<dbReference type="PANTHER" id="PTHR43357">
    <property type="entry name" value="INNER MEMBRANE ABC TRANSPORTER PERMEASE PROTEIN YDCV"/>
    <property type="match status" value="1"/>
</dbReference>
<comment type="caution">
    <text evidence="10">The sequence shown here is derived from an EMBL/GenBank/DDBJ whole genome shotgun (WGS) entry which is preliminary data.</text>
</comment>
<feature type="domain" description="ABC transmembrane type-1" evidence="9">
    <location>
        <begin position="369"/>
        <end position="564"/>
    </location>
</feature>
<evidence type="ECO:0000313" key="11">
    <source>
        <dbReference type="Proteomes" id="UP001501470"/>
    </source>
</evidence>
<feature type="transmembrane region" description="Helical" evidence="8">
    <location>
        <begin position="373"/>
        <end position="392"/>
    </location>
</feature>
<evidence type="ECO:0000256" key="1">
    <source>
        <dbReference type="ARBA" id="ARBA00004429"/>
    </source>
</evidence>
<keyword evidence="5 8" id="KW-0812">Transmembrane</keyword>
<feature type="transmembrane region" description="Helical" evidence="8">
    <location>
        <begin position="21"/>
        <end position="44"/>
    </location>
</feature>
<feature type="transmembrane region" description="Helical" evidence="8">
    <location>
        <begin position="263"/>
        <end position="284"/>
    </location>
</feature>
<dbReference type="Gene3D" id="1.10.3720.10">
    <property type="entry name" value="MetI-like"/>
    <property type="match status" value="2"/>
</dbReference>
<gene>
    <name evidence="10" type="ORF">GCM10009827_100660</name>
</gene>
<protein>
    <submittedName>
        <fullName evidence="10">Iron ABC transporter permease</fullName>
    </submittedName>
</protein>
<evidence type="ECO:0000313" key="10">
    <source>
        <dbReference type="EMBL" id="GAA1562919.1"/>
    </source>
</evidence>
<evidence type="ECO:0000259" key="9">
    <source>
        <dbReference type="PROSITE" id="PS50928"/>
    </source>
</evidence>
<keyword evidence="3" id="KW-1003">Cell membrane</keyword>
<evidence type="ECO:0000256" key="3">
    <source>
        <dbReference type="ARBA" id="ARBA00022475"/>
    </source>
</evidence>
<comment type="similarity">
    <text evidence="8">Belongs to the binding-protein-dependent transport system permease family.</text>
</comment>
<evidence type="ECO:0000256" key="8">
    <source>
        <dbReference type="RuleBase" id="RU363032"/>
    </source>
</evidence>
<evidence type="ECO:0000256" key="4">
    <source>
        <dbReference type="ARBA" id="ARBA00022519"/>
    </source>
</evidence>
<dbReference type="EMBL" id="BAAAQD010000032">
    <property type="protein sequence ID" value="GAA1562919.1"/>
    <property type="molecule type" value="Genomic_DNA"/>
</dbReference>
<evidence type="ECO:0000256" key="2">
    <source>
        <dbReference type="ARBA" id="ARBA00022448"/>
    </source>
</evidence>
<dbReference type="CDD" id="cd06261">
    <property type="entry name" value="TM_PBP2"/>
    <property type="match status" value="2"/>
</dbReference>
<feature type="transmembrane region" description="Helical" evidence="8">
    <location>
        <begin position="546"/>
        <end position="564"/>
    </location>
</feature>
<dbReference type="PROSITE" id="PS50928">
    <property type="entry name" value="ABC_TM1"/>
    <property type="match status" value="2"/>
</dbReference>
<feature type="transmembrane region" description="Helical" evidence="8">
    <location>
        <begin position="404"/>
        <end position="428"/>
    </location>
</feature>
<feature type="transmembrane region" description="Helical" evidence="8">
    <location>
        <begin position="434"/>
        <end position="453"/>
    </location>
</feature>
<keyword evidence="11" id="KW-1185">Reference proteome</keyword>
<dbReference type="PANTHER" id="PTHR43357:SF4">
    <property type="entry name" value="INNER MEMBRANE ABC TRANSPORTER PERMEASE PROTEIN YDCV"/>
    <property type="match status" value="1"/>
</dbReference>
<organism evidence="10 11">
    <name type="scientific">Dactylosporangium maewongense</name>
    <dbReference type="NCBI Taxonomy" id="634393"/>
    <lineage>
        <taxon>Bacteria</taxon>
        <taxon>Bacillati</taxon>
        <taxon>Actinomycetota</taxon>
        <taxon>Actinomycetes</taxon>
        <taxon>Micromonosporales</taxon>
        <taxon>Micromonosporaceae</taxon>
        <taxon>Dactylosporangium</taxon>
    </lineage>
</organism>
<sequence>MTAASSTVPSRRVALARRLAGGANAAWFPYLMVAPLVLILWGYVVQPMLATFVESVSEDGVSNYTQFFTSAGVARTSLITSLAISVASVVLCGVVGVAMAFLLKRFSFPGRRLIEAFILVPAALPPLIGAISFQLLYSEIGILPRGLQRLFGTESPVLAFDGIAGVLVVHTFTMYPFFYLAASAALAGLDPSIEEAAYNLGAGRVRVWRTVLLPMLTPAMVSASLLVFMTSLASYTAPLLFGVDQTMTMQIYINRTNGDLPMASTYASALGLVSIAFLLLMRWYEGRRSYLSQSKGISARRREISNPVGRWLAPVASVLAAIVLLAPVATIALVAFSEDGSWTTEIIPSAYSIDNFVTIVSEPKAFQPILNSLQMSLLATAGCIVIGVLIAYAVRRLRFVGRSLLDIGVMIAWALPGTVVAINLISAFSTGNSFSFGQALIGTFWILPLAYFVRFLPLVFRASSASLALIDPSLEEAARNLGASWFRAFLNITVRLMLPGVIVGALLAFVHGVGEFVASVLIYTSSTVPISVAINNRMYSFEIGTAAAYGMLQVVLIFVVMWFSSRLENGGGRAAARQAEQWTN</sequence>
<evidence type="ECO:0000256" key="7">
    <source>
        <dbReference type="ARBA" id="ARBA00023136"/>
    </source>
</evidence>
<comment type="subcellular location">
    <subcellularLocation>
        <location evidence="1">Cell inner membrane</location>
        <topology evidence="1">Multi-pass membrane protein</topology>
    </subcellularLocation>
    <subcellularLocation>
        <location evidence="8">Cell membrane</location>
        <topology evidence="8">Multi-pass membrane protein</topology>
    </subcellularLocation>
</comment>
<keyword evidence="4" id="KW-0997">Cell inner membrane</keyword>
<keyword evidence="6 8" id="KW-1133">Transmembrane helix</keyword>
<feature type="transmembrane region" description="Helical" evidence="8">
    <location>
        <begin position="311"/>
        <end position="336"/>
    </location>
</feature>
<dbReference type="Proteomes" id="UP001501470">
    <property type="component" value="Unassembled WGS sequence"/>
</dbReference>
<dbReference type="RefSeq" id="WP_344512402.1">
    <property type="nucleotide sequence ID" value="NZ_BAAAQD010000032.1"/>
</dbReference>
<feature type="transmembrane region" description="Helical" evidence="8">
    <location>
        <begin position="78"/>
        <end position="102"/>
    </location>
</feature>
<feature type="transmembrane region" description="Helical" evidence="8">
    <location>
        <begin position="210"/>
        <end position="243"/>
    </location>
</feature>
<keyword evidence="2 8" id="KW-0813">Transport</keyword>
<proteinExistence type="inferred from homology"/>
<accession>A0ABN2CR37</accession>
<evidence type="ECO:0000256" key="6">
    <source>
        <dbReference type="ARBA" id="ARBA00022989"/>
    </source>
</evidence>
<feature type="domain" description="ABC transmembrane type-1" evidence="9">
    <location>
        <begin position="78"/>
        <end position="281"/>
    </location>
</feature>
<evidence type="ECO:0000256" key="5">
    <source>
        <dbReference type="ARBA" id="ARBA00022692"/>
    </source>
</evidence>